<keyword evidence="5" id="KW-1185">Reference proteome</keyword>
<comment type="caution">
    <text evidence="4">The sequence shown here is derived from an EMBL/GenBank/DDBJ whole genome shotgun (WGS) entry which is preliminary data.</text>
</comment>
<dbReference type="STRING" id="1965070.A0A3S4QET0"/>
<organism evidence="4 5">
    <name type="scientific">Dinothrombium tinctorium</name>
    <dbReference type="NCBI Taxonomy" id="1965070"/>
    <lineage>
        <taxon>Eukaryota</taxon>
        <taxon>Metazoa</taxon>
        <taxon>Ecdysozoa</taxon>
        <taxon>Arthropoda</taxon>
        <taxon>Chelicerata</taxon>
        <taxon>Arachnida</taxon>
        <taxon>Acari</taxon>
        <taxon>Acariformes</taxon>
        <taxon>Trombidiformes</taxon>
        <taxon>Prostigmata</taxon>
        <taxon>Anystina</taxon>
        <taxon>Parasitengona</taxon>
        <taxon>Trombidioidea</taxon>
        <taxon>Trombidiidae</taxon>
        <taxon>Dinothrombium</taxon>
    </lineage>
</organism>
<dbReference type="GO" id="GO:0005886">
    <property type="term" value="C:plasma membrane"/>
    <property type="evidence" value="ECO:0007669"/>
    <property type="project" value="TreeGrafter"/>
</dbReference>
<comment type="similarity">
    <text evidence="1 2">Belongs to the phospholipid scramblase family.</text>
</comment>
<sequence>MDCGENDFDPKNPLTQHEIPPPTSDFPTTSFQPAVVVQPMPVVGPGFGVHLQNFADSNVVIQIQNNRFPPLEVLRNLPMVYMRQPVSMMKVLFGFQPNNEYAILDDRLQQVMYGIEESNCCKRNCLGPGRSFHMRIVDNENIEVIRIKRGKDCCEDCCGCDECCNCCNGVKLMEVRIGGQLIAFIKIPCDCCKPCWPFQLTIENPVGQELFRLGRACCDCSCGCMPCCFLCNCRCSPCCQDIILPILDSVGTTELGSIRKKWSNLFQECCTDADHFQVIFPYGISPELKAVFIAAAILWDFMYFEYKTKLSSVIGRIIIVYLVYFIFSLIIGI</sequence>
<dbReference type="OrthoDB" id="191150at2759"/>
<comment type="cofactor">
    <cofactor evidence="2">
        <name>Ca(2+)</name>
        <dbReference type="ChEBI" id="CHEBI:29108"/>
    </cofactor>
</comment>
<evidence type="ECO:0000313" key="5">
    <source>
        <dbReference type="Proteomes" id="UP000285301"/>
    </source>
</evidence>
<dbReference type="InterPro" id="IPR005552">
    <property type="entry name" value="Scramblase"/>
</dbReference>
<dbReference type="Proteomes" id="UP000285301">
    <property type="component" value="Unassembled WGS sequence"/>
</dbReference>
<keyword evidence="2" id="KW-1133">Transmembrane helix</keyword>
<keyword evidence="2" id="KW-0449">Lipoprotein</keyword>
<evidence type="ECO:0000256" key="3">
    <source>
        <dbReference type="SAM" id="MobiDB-lite"/>
    </source>
</evidence>
<dbReference type="AlphaFoldDB" id="A0A3S4QET0"/>
<keyword evidence="2" id="KW-0564">Palmitate</keyword>
<evidence type="ECO:0000256" key="1">
    <source>
        <dbReference type="ARBA" id="ARBA00005350"/>
    </source>
</evidence>
<keyword evidence="2" id="KW-0812">Transmembrane</keyword>
<evidence type="ECO:0000256" key="2">
    <source>
        <dbReference type="RuleBase" id="RU363116"/>
    </source>
</evidence>
<name>A0A3S4QET0_9ACAR</name>
<gene>
    <name evidence="4" type="ORF">B4U79_12285</name>
</gene>
<comment type="function">
    <text evidence="2">May mediate accelerated ATP-independent bidirectional transbilayer migration of phospholipids upon binding calcium ions that results in a loss of phospholipid asymmetry in the plasma membrane.</text>
</comment>
<feature type="transmembrane region" description="Helical" evidence="2">
    <location>
        <begin position="313"/>
        <end position="331"/>
    </location>
</feature>
<dbReference type="GO" id="GO:0017128">
    <property type="term" value="F:phospholipid scramblase activity"/>
    <property type="evidence" value="ECO:0007669"/>
    <property type="project" value="InterPro"/>
</dbReference>
<reference evidence="4 5" key="1">
    <citation type="journal article" date="2018" name="Gigascience">
        <title>Genomes of trombidid mites reveal novel predicted allergens and laterally-transferred genes associated with secondary metabolism.</title>
        <authorList>
            <person name="Dong X."/>
            <person name="Chaisiri K."/>
            <person name="Xia D."/>
            <person name="Armstrong S.D."/>
            <person name="Fang Y."/>
            <person name="Donnelly M.J."/>
            <person name="Kadowaki T."/>
            <person name="McGarry J.W."/>
            <person name="Darby A.C."/>
            <person name="Makepeace B.L."/>
        </authorList>
    </citation>
    <scope>NUCLEOTIDE SEQUENCE [LARGE SCALE GENOMIC DNA]</scope>
    <source>
        <strain evidence="4">UoL-WK</strain>
    </source>
</reference>
<keyword evidence="2" id="KW-0106">Calcium</keyword>
<dbReference type="EMBL" id="NCKU01007567">
    <property type="protein sequence ID" value="RWS02547.1"/>
    <property type="molecule type" value="Genomic_DNA"/>
</dbReference>
<protein>
    <recommendedName>
        <fullName evidence="2">Phospholipid scramblase</fullName>
    </recommendedName>
</protein>
<keyword evidence="2" id="KW-0472">Membrane</keyword>
<evidence type="ECO:0000313" key="4">
    <source>
        <dbReference type="EMBL" id="RWS02547.1"/>
    </source>
</evidence>
<feature type="region of interest" description="Disordered" evidence="3">
    <location>
        <begin position="1"/>
        <end position="30"/>
    </location>
</feature>
<accession>A0A3S4QET0</accession>
<dbReference type="PANTHER" id="PTHR23248:SF9">
    <property type="entry name" value="PHOSPHOLIPID SCRAMBLASE"/>
    <property type="match status" value="1"/>
</dbReference>
<dbReference type="PANTHER" id="PTHR23248">
    <property type="entry name" value="PHOSPHOLIPID SCRAMBLASE-RELATED"/>
    <property type="match status" value="1"/>
</dbReference>
<dbReference type="Pfam" id="PF03803">
    <property type="entry name" value="Scramblase"/>
    <property type="match status" value="2"/>
</dbReference>
<proteinExistence type="inferred from homology"/>